<feature type="domain" description="F-box" evidence="1">
    <location>
        <begin position="2"/>
        <end position="48"/>
    </location>
</feature>
<dbReference type="InterPro" id="IPR001810">
    <property type="entry name" value="F-box_dom"/>
</dbReference>
<dbReference type="PANTHER" id="PTHR31672:SF13">
    <property type="entry name" value="F-BOX PROTEIN CPR30-LIKE"/>
    <property type="match status" value="1"/>
</dbReference>
<dbReference type="PANTHER" id="PTHR31672">
    <property type="entry name" value="BNACNNG10540D PROTEIN"/>
    <property type="match status" value="1"/>
</dbReference>
<dbReference type="InterPro" id="IPR050796">
    <property type="entry name" value="SCF_F-box_component"/>
</dbReference>
<dbReference type="Proteomes" id="UP000030748">
    <property type="component" value="Unassembled WGS sequence"/>
</dbReference>
<dbReference type="InterPro" id="IPR036047">
    <property type="entry name" value="F-box-like_dom_sf"/>
</dbReference>
<dbReference type="SUPFAM" id="SSF81383">
    <property type="entry name" value="F-box domain"/>
    <property type="match status" value="1"/>
</dbReference>
<reference evidence="2 3" key="1">
    <citation type="journal article" date="2013" name="Proc. Natl. Acad. Sci. U.S.A.">
        <title>Fine-scale variation in meiotic recombination in Mimulus inferred from population shotgun sequencing.</title>
        <authorList>
            <person name="Hellsten U."/>
            <person name="Wright K.M."/>
            <person name="Jenkins J."/>
            <person name="Shu S."/>
            <person name="Yuan Y."/>
            <person name="Wessler S.R."/>
            <person name="Schmutz J."/>
            <person name="Willis J.H."/>
            <person name="Rokhsar D.S."/>
        </authorList>
    </citation>
    <scope>NUCLEOTIDE SEQUENCE [LARGE SCALE GENOMIC DNA]</scope>
    <source>
        <strain evidence="3">cv. DUN x IM62</strain>
    </source>
</reference>
<dbReference type="STRING" id="4155.A0A022QK29"/>
<evidence type="ECO:0000313" key="3">
    <source>
        <dbReference type="Proteomes" id="UP000030748"/>
    </source>
</evidence>
<evidence type="ECO:0000259" key="1">
    <source>
        <dbReference type="PROSITE" id="PS50181"/>
    </source>
</evidence>
<keyword evidence="3" id="KW-1185">Reference proteome</keyword>
<dbReference type="Pfam" id="PF07734">
    <property type="entry name" value="FBA_1"/>
    <property type="match status" value="1"/>
</dbReference>
<organism evidence="2 3">
    <name type="scientific">Erythranthe guttata</name>
    <name type="common">Yellow monkey flower</name>
    <name type="synonym">Mimulus guttatus</name>
    <dbReference type="NCBI Taxonomy" id="4155"/>
    <lineage>
        <taxon>Eukaryota</taxon>
        <taxon>Viridiplantae</taxon>
        <taxon>Streptophyta</taxon>
        <taxon>Embryophyta</taxon>
        <taxon>Tracheophyta</taxon>
        <taxon>Spermatophyta</taxon>
        <taxon>Magnoliopsida</taxon>
        <taxon>eudicotyledons</taxon>
        <taxon>Gunneridae</taxon>
        <taxon>Pentapetalae</taxon>
        <taxon>asterids</taxon>
        <taxon>lamiids</taxon>
        <taxon>Lamiales</taxon>
        <taxon>Phrymaceae</taxon>
        <taxon>Erythranthe</taxon>
    </lineage>
</organism>
<proteinExistence type="predicted"/>
<dbReference type="AlphaFoldDB" id="A0A022QK29"/>
<dbReference type="SUPFAM" id="SSF101898">
    <property type="entry name" value="NHL repeat"/>
    <property type="match status" value="1"/>
</dbReference>
<gene>
    <name evidence="2" type="ORF">MIMGU_mgv1a025814mg</name>
</gene>
<dbReference type="InterPro" id="IPR006527">
    <property type="entry name" value="F-box-assoc_dom_typ1"/>
</dbReference>
<dbReference type="NCBIfam" id="TIGR01640">
    <property type="entry name" value="F_box_assoc_1"/>
    <property type="match status" value="1"/>
</dbReference>
<dbReference type="InterPro" id="IPR017451">
    <property type="entry name" value="F-box-assoc_interact_dom"/>
</dbReference>
<protein>
    <recommendedName>
        <fullName evidence="1">F-box domain-containing protein</fullName>
    </recommendedName>
</protein>
<sequence length="326" mass="37853">MADNKSHLPPEIVEIILSNLSVKSLYRFKSVSKSWNTIITDPVFIQNHIQKSKHSTSHNLFLTRAMSSTSSIRFSVVEFDDEKFQTLPVVIEAPFGCGLVLCFCDGILLLTSRSYQRLVLWNPSTRTAEKLWHRKGCSKASFGLCRDPNTDDFKVVVADWYHYSVYSCKKKSWIMMKKEYEIEYTGLGFNPRNTSPKGVCVDGVSYWVWSRPTVTKIVYYDPRDDKFKFLHLPENVDGCKIIHLVNVRGSLCMYCNFYKVRIYTKENGVDNNSWNELIMVEYKMPIWLSLKLCSVGNKIVFHENHDRLIIYNPWEKSNLLSPFSSC</sequence>
<name>A0A022QK29_ERYGU</name>
<dbReference type="EMBL" id="KI631269">
    <property type="protein sequence ID" value="EYU29052.1"/>
    <property type="molecule type" value="Genomic_DNA"/>
</dbReference>
<dbReference type="Pfam" id="PF00646">
    <property type="entry name" value="F-box"/>
    <property type="match status" value="1"/>
</dbReference>
<evidence type="ECO:0000313" key="2">
    <source>
        <dbReference type="EMBL" id="EYU29052.1"/>
    </source>
</evidence>
<dbReference type="Gene3D" id="1.20.1280.50">
    <property type="match status" value="1"/>
</dbReference>
<accession>A0A022QK29</accession>
<dbReference type="PROSITE" id="PS50181">
    <property type="entry name" value="FBOX"/>
    <property type="match status" value="1"/>
</dbReference>
<dbReference type="SMART" id="SM00256">
    <property type="entry name" value="FBOX"/>
    <property type="match status" value="1"/>
</dbReference>